<evidence type="ECO:0000313" key="2">
    <source>
        <dbReference type="EMBL" id="KAK3753199.1"/>
    </source>
</evidence>
<evidence type="ECO:0000256" key="1">
    <source>
        <dbReference type="SAM" id="MobiDB-lite"/>
    </source>
</evidence>
<organism evidence="2 3">
    <name type="scientific">Elysia crispata</name>
    <name type="common">lettuce slug</name>
    <dbReference type="NCBI Taxonomy" id="231223"/>
    <lineage>
        <taxon>Eukaryota</taxon>
        <taxon>Metazoa</taxon>
        <taxon>Spiralia</taxon>
        <taxon>Lophotrochozoa</taxon>
        <taxon>Mollusca</taxon>
        <taxon>Gastropoda</taxon>
        <taxon>Heterobranchia</taxon>
        <taxon>Euthyneura</taxon>
        <taxon>Panpulmonata</taxon>
        <taxon>Sacoglossa</taxon>
        <taxon>Placobranchoidea</taxon>
        <taxon>Plakobranchidae</taxon>
        <taxon>Elysia</taxon>
    </lineage>
</organism>
<protein>
    <submittedName>
        <fullName evidence="2">Uncharacterized protein</fullName>
    </submittedName>
</protein>
<dbReference type="Proteomes" id="UP001283361">
    <property type="component" value="Unassembled WGS sequence"/>
</dbReference>
<reference evidence="2" key="1">
    <citation type="journal article" date="2023" name="G3 (Bethesda)">
        <title>A reference genome for the long-term kleptoplast-retaining sea slug Elysia crispata morphotype clarki.</title>
        <authorList>
            <person name="Eastman K.E."/>
            <person name="Pendleton A.L."/>
            <person name="Shaikh M.A."/>
            <person name="Suttiyut T."/>
            <person name="Ogas R."/>
            <person name="Tomko P."/>
            <person name="Gavelis G."/>
            <person name="Widhalm J.R."/>
            <person name="Wisecaver J.H."/>
        </authorList>
    </citation>
    <scope>NUCLEOTIDE SEQUENCE</scope>
    <source>
        <strain evidence="2">ECLA1</strain>
    </source>
</reference>
<evidence type="ECO:0000313" key="3">
    <source>
        <dbReference type="Proteomes" id="UP001283361"/>
    </source>
</evidence>
<dbReference type="AlphaFoldDB" id="A0AAE0YPH3"/>
<comment type="caution">
    <text evidence="2">The sequence shown here is derived from an EMBL/GenBank/DDBJ whole genome shotgun (WGS) entry which is preliminary data.</text>
</comment>
<sequence length="263" mass="29311">MINDRFATWVIMKLEVEAVNLYTLESQTIPRLVVLSSPRCPCPRTQPRGALDFLPDAASSVYVGVADATSRECWSIEHLSRGTLARCTLYKEKLDSLDVFWRMPFKSRYLETKWLRFFRPITPQKLEQDPVIFKEAIPRRGALTLGNSGGFTTPQVCRGYTDITLIDLYWEIPAGGIMCKRLNACSRSQACRTLRVASESNKQPGLLKPEVPPPLSSNPPRSASLAHARGVRPGSDFNSRGAEKASELESWMAGPGSATYPDM</sequence>
<keyword evidence="3" id="KW-1185">Reference proteome</keyword>
<gene>
    <name evidence="2" type="ORF">RRG08_024473</name>
</gene>
<feature type="region of interest" description="Disordered" evidence="1">
    <location>
        <begin position="202"/>
        <end position="263"/>
    </location>
</feature>
<dbReference type="EMBL" id="JAWDGP010005718">
    <property type="protein sequence ID" value="KAK3753199.1"/>
    <property type="molecule type" value="Genomic_DNA"/>
</dbReference>
<accession>A0AAE0YPH3</accession>
<name>A0AAE0YPH3_9GAST</name>
<proteinExistence type="predicted"/>